<dbReference type="Proteomes" id="UP000249115">
    <property type="component" value="Unassembled WGS sequence"/>
</dbReference>
<feature type="transmembrane region" description="Helical" evidence="1">
    <location>
        <begin position="206"/>
        <end position="229"/>
    </location>
</feature>
<feature type="transmembrane region" description="Helical" evidence="1">
    <location>
        <begin position="47"/>
        <end position="69"/>
    </location>
</feature>
<comment type="caution">
    <text evidence="2">The sequence shown here is derived from an EMBL/GenBank/DDBJ whole genome shotgun (WGS) entry which is preliminary data.</text>
</comment>
<keyword evidence="5" id="KW-1185">Reference proteome</keyword>
<organism evidence="2 4">
    <name type="scientific">Algoriphagus ratkowskyi</name>
    <dbReference type="NCBI Taxonomy" id="57028"/>
    <lineage>
        <taxon>Bacteria</taxon>
        <taxon>Pseudomonadati</taxon>
        <taxon>Bacteroidota</taxon>
        <taxon>Cytophagia</taxon>
        <taxon>Cytophagales</taxon>
        <taxon>Cyclobacteriaceae</taxon>
        <taxon>Algoriphagus</taxon>
    </lineage>
</organism>
<evidence type="ECO:0000313" key="5">
    <source>
        <dbReference type="Proteomes" id="UP000321927"/>
    </source>
</evidence>
<dbReference type="Proteomes" id="UP000321927">
    <property type="component" value="Unassembled WGS sequence"/>
</dbReference>
<reference evidence="2 4" key="1">
    <citation type="submission" date="2018-06" db="EMBL/GenBank/DDBJ databases">
        <title>Genomic Encyclopedia of Archaeal and Bacterial Type Strains, Phase II (KMG-II): from individual species to whole genera.</title>
        <authorList>
            <person name="Goeker M."/>
        </authorList>
    </citation>
    <scope>NUCLEOTIDE SEQUENCE [LARGE SCALE GENOMIC DNA]</scope>
    <source>
        <strain evidence="2 4">DSM 22686</strain>
    </source>
</reference>
<evidence type="ECO:0000313" key="4">
    <source>
        <dbReference type="Proteomes" id="UP000249115"/>
    </source>
</evidence>
<proteinExistence type="predicted"/>
<gene>
    <name evidence="3" type="ORF">ESW18_18885</name>
    <name evidence="2" type="ORF">LV84_03853</name>
</gene>
<keyword evidence="1" id="KW-0472">Membrane</keyword>
<dbReference type="OrthoDB" id="648493at2"/>
<evidence type="ECO:0000313" key="2">
    <source>
        <dbReference type="EMBL" id="PZX51095.1"/>
    </source>
</evidence>
<evidence type="ECO:0000313" key="3">
    <source>
        <dbReference type="EMBL" id="TXD75883.1"/>
    </source>
</evidence>
<reference evidence="3 5" key="2">
    <citation type="submission" date="2019-08" db="EMBL/GenBank/DDBJ databases">
        <title>Genome of Algoriphagus ratkowskyi IC026.</title>
        <authorList>
            <person name="Bowman J.P."/>
        </authorList>
    </citation>
    <scope>NUCLEOTIDE SEQUENCE [LARGE SCALE GENOMIC DNA]</scope>
    <source>
        <strain evidence="3 5">IC026</strain>
    </source>
</reference>
<dbReference type="AlphaFoldDB" id="A0A2W7RKA0"/>
<name>A0A2W7RKA0_9BACT</name>
<dbReference type="RefSeq" id="WP_143244251.1">
    <property type="nucleotide sequence ID" value="NZ_MSSV01000024.1"/>
</dbReference>
<feature type="transmembrane region" description="Helical" evidence="1">
    <location>
        <begin position="81"/>
        <end position="100"/>
    </location>
</feature>
<feature type="transmembrane region" description="Helical" evidence="1">
    <location>
        <begin position="12"/>
        <end position="35"/>
    </location>
</feature>
<feature type="transmembrane region" description="Helical" evidence="1">
    <location>
        <begin position="178"/>
        <end position="194"/>
    </location>
</feature>
<accession>A0A2W7RKA0</accession>
<keyword evidence="1" id="KW-0812">Transmembrane</keyword>
<dbReference type="EMBL" id="VORV01000018">
    <property type="protein sequence ID" value="TXD75883.1"/>
    <property type="molecule type" value="Genomic_DNA"/>
</dbReference>
<evidence type="ECO:0000256" key="1">
    <source>
        <dbReference type="SAM" id="Phobius"/>
    </source>
</evidence>
<feature type="transmembrane region" description="Helical" evidence="1">
    <location>
        <begin position="150"/>
        <end position="166"/>
    </location>
</feature>
<sequence length="240" mass="27501">MLLKANFIRKKHTFFFSMALIALIGSIIGFGKTFFYPLLAGTFSAPIVIHLHGGLAFLWILFFVMQSFLIRKGNLKLHKNLGFGGIALAILLSLSMAPAILHQVTKGLENGLGDLAFSDIPGTFTTTLIFMSLVLAGIRLRRKSEIHKRLLLLATLVLIWPAWFRFRHYFPSVSFPEIWFAIVLSDSFILLAILRDKIVLGKIHPVYWLGVAIIIEHWIEYFLYTTIFWNDLGKWLYRFL</sequence>
<protein>
    <submittedName>
        <fullName evidence="2">Uncharacterized protein</fullName>
    </submittedName>
</protein>
<dbReference type="EMBL" id="QKZU01000020">
    <property type="protein sequence ID" value="PZX51095.1"/>
    <property type="molecule type" value="Genomic_DNA"/>
</dbReference>
<feature type="transmembrane region" description="Helical" evidence="1">
    <location>
        <begin position="120"/>
        <end position="138"/>
    </location>
</feature>
<keyword evidence="1" id="KW-1133">Transmembrane helix</keyword>